<evidence type="ECO:0000313" key="1">
    <source>
        <dbReference type="EMBL" id="KAK3078417.1"/>
    </source>
</evidence>
<sequence>MQNHRRNKKWDSGLGPGGPISQSAIAPKRNRDHADVPTPHQTDSDTLAPDSGEQSPESSMEKGKSGVDEPEGEIYQEGSKTVIEDEEGNVLDVVDTQGEGPEEEKRHVKRRARQGMVDKDVEHGVSQKDDPDSSHQEDAGQAMMDEIKEDFEHPQRQWRKKMGQFAALKRKDDAKVQEREQKKRGPALAYQFGNTIIVEDEDGEVLKKYDIPQQPKRPGMSDRKTSVVGEGKTRERIHRMGTYMGLNFDRDEKDDEAGPSSSGAGGERRKTMPFDDPDDDNIRFTVTAGGQRMSKAEFIKQIQRMDPKSRAEMVEDSDVPEAVKKEAREDARDDARVQRQRQQQQQPPPPKRGRTADRIPEPVSEESALASAPLNLEGADAALRKVGSKDDAPAGPDGLALVDSNNEEIPFHSFFDEFSMRQQGGGGGGGSNKETAAQRRRRLADPREAAAGGGDSGESPPASASASASASALSSTAETNRPSSKLEEEGETAAERRRREGALGLTQEENSDSEEDEGPMGAPSRRVEQKAREAEVEGSGGGSRPTSTPGIRFADQVRPPPQGGGSGSGSGQGSRGLRWGADVGRKR</sequence>
<organism evidence="1 2">
    <name type="scientific">Coniosporium uncinatum</name>
    <dbReference type="NCBI Taxonomy" id="93489"/>
    <lineage>
        <taxon>Eukaryota</taxon>
        <taxon>Fungi</taxon>
        <taxon>Dikarya</taxon>
        <taxon>Ascomycota</taxon>
        <taxon>Pezizomycotina</taxon>
        <taxon>Dothideomycetes</taxon>
        <taxon>Dothideomycetes incertae sedis</taxon>
        <taxon>Coniosporium</taxon>
    </lineage>
</organism>
<protein>
    <submittedName>
        <fullName evidence="1">Uncharacterized protein</fullName>
    </submittedName>
</protein>
<comment type="caution">
    <text evidence="1">The sequence shown here is derived from an EMBL/GenBank/DDBJ whole genome shotgun (WGS) entry which is preliminary data.</text>
</comment>
<gene>
    <name evidence="1" type="ORF">LTS18_007565</name>
</gene>
<reference evidence="1" key="1">
    <citation type="submission" date="2024-09" db="EMBL/GenBank/DDBJ databases">
        <title>Black Yeasts Isolated from many extreme environments.</title>
        <authorList>
            <person name="Coleine C."/>
            <person name="Stajich J.E."/>
            <person name="Selbmann L."/>
        </authorList>
    </citation>
    <scope>NUCLEOTIDE SEQUENCE</scope>
    <source>
        <strain evidence="1">CCFEE 5737</strain>
    </source>
</reference>
<dbReference type="EMBL" id="JAWDJW010001913">
    <property type="protein sequence ID" value="KAK3078417.1"/>
    <property type="molecule type" value="Genomic_DNA"/>
</dbReference>
<evidence type="ECO:0000313" key="2">
    <source>
        <dbReference type="Proteomes" id="UP001186974"/>
    </source>
</evidence>
<accession>A0ACC3DPB3</accession>
<name>A0ACC3DPB3_9PEZI</name>
<dbReference type="Proteomes" id="UP001186974">
    <property type="component" value="Unassembled WGS sequence"/>
</dbReference>
<proteinExistence type="predicted"/>
<keyword evidence="2" id="KW-1185">Reference proteome</keyword>